<comment type="caution">
    <text evidence="2">The sequence shown here is derived from an EMBL/GenBank/DDBJ whole genome shotgun (WGS) entry which is preliminary data.</text>
</comment>
<evidence type="ECO:0000259" key="1">
    <source>
        <dbReference type="Pfam" id="PF18803"/>
    </source>
</evidence>
<dbReference type="EMBL" id="NHYD01002410">
    <property type="protein sequence ID" value="PPQ86897.1"/>
    <property type="molecule type" value="Genomic_DNA"/>
</dbReference>
<dbReference type="Pfam" id="PF18758">
    <property type="entry name" value="KDZ"/>
    <property type="match status" value="1"/>
</dbReference>
<dbReference type="Proteomes" id="UP000283269">
    <property type="component" value="Unassembled WGS sequence"/>
</dbReference>
<organism evidence="2 3">
    <name type="scientific">Psilocybe cyanescens</name>
    <dbReference type="NCBI Taxonomy" id="93625"/>
    <lineage>
        <taxon>Eukaryota</taxon>
        <taxon>Fungi</taxon>
        <taxon>Dikarya</taxon>
        <taxon>Basidiomycota</taxon>
        <taxon>Agaricomycotina</taxon>
        <taxon>Agaricomycetes</taxon>
        <taxon>Agaricomycetidae</taxon>
        <taxon>Agaricales</taxon>
        <taxon>Agaricineae</taxon>
        <taxon>Strophariaceae</taxon>
        <taxon>Psilocybe</taxon>
    </lineage>
</organism>
<proteinExistence type="predicted"/>
<dbReference type="Pfam" id="PF18803">
    <property type="entry name" value="CxC2"/>
    <property type="match status" value="1"/>
</dbReference>
<dbReference type="OrthoDB" id="2682806at2759"/>
<dbReference type="AlphaFoldDB" id="A0A409X863"/>
<gene>
    <name evidence="2" type="ORF">CVT25_012538</name>
</gene>
<evidence type="ECO:0000313" key="3">
    <source>
        <dbReference type="Proteomes" id="UP000283269"/>
    </source>
</evidence>
<sequence length="1072" mass="122261">MQEIERDANTHVIIGFQINNYQLDFHNFRLPMFSKKHWQINAREADFYHDPIPVLGDFDIIHASEGIQRTIGGKTRTIRVELPPQCVAGAWEQVTTWAPPDDDTYALEPNGDWFDEAVVADVMVDLQPQCPAEKKNKKAQSLVSKRPNVVWKMTYRQTYLDEILRWAGRGDFRQASTCPDCVVRSVNPPNLPAYRCRECFNPDLTCQDCCLRRHRLLPFHKIQQWTSSCFVDVSLRTLGLKLQLNHSGGHCNNPIPCHANMVVLHTNRIHSINIFYCGCARTIAPHLQLLRRRLYPASQLCVKTCASFELLCHLHKLALTTKASTYDFYRCLEKSTTCLGINTPKSRYQALFRMILQWRHLQMLKWAGRAHDVSGAAGTSEGELAVRCPSCPHPGINLPDNWENAPDGVKFLYMMIVCMDANFCLKNQLVSNYSQDPGLGTGWAYMVPRAPYEAYVLSRANDEYTSTCVGFQALAKANNKFSVGLWYTGVGAVVCSRSEMIFPVGVGNLQKGERYSNMDYIFGSILQLIAVHMILISYDIACQWFINLFKRIESDWPEHIKPRPNASLTPAIPKLHEPMHMQADHQVYSLNFIPGVGLSDCKCPEQVWSSHNTLSNATKTQGPGLRQDTLDDHFGFWNWMKYISMGKSLLQRYKRAVAERNIQTKGHRGLSNSLQDDLLKKRDDMCLAWENDGFPKKKKNPYYMKDNGLTEEEVHKELAKREAEYIAQGNTFPHTTTASKFIALGLELEEAQRRIHRLAKGTGVNLTIRQAGSLTEQRNVLSTGIRAWEQLLPIYILGLLQYQTDYPSLSASTNAKDAILYLLSFIPEPHRSCISTVGLNDIEIRLCHAQMVDSLNSVCQILKVKTRMIQFKNKNIRGQRDSTRSTSVIDRVHERTRLSSAKYRAARVAYLALVGPGDWEATFKKLEDRDIRGVGRHGTLEDGQGLEDSVWEEGEFMLFNEVRTRRDGTGETRRTLSWIWTMPAGQGSEDDQDDILRVEWVKSRARAIQAKEEVMLVKEEMWRTLAFLDWKANWWCDCQFSRAATEPKALLEGTSAYALSQANIQNLLAKHF</sequence>
<feature type="domain" description="CxC2-like cysteine cluster KDZ transposase-associated" evidence="1">
    <location>
        <begin position="235"/>
        <end position="338"/>
    </location>
</feature>
<dbReference type="InterPro" id="IPR040521">
    <property type="entry name" value="KDZ"/>
</dbReference>
<accession>A0A409X863</accession>
<dbReference type="InParanoid" id="A0A409X863"/>
<reference evidence="2 3" key="1">
    <citation type="journal article" date="2018" name="Evol. Lett.">
        <title>Horizontal gene cluster transfer increased hallucinogenic mushroom diversity.</title>
        <authorList>
            <person name="Reynolds H.T."/>
            <person name="Vijayakumar V."/>
            <person name="Gluck-Thaler E."/>
            <person name="Korotkin H.B."/>
            <person name="Matheny P.B."/>
            <person name="Slot J.C."/>
        </authorList>
    </citation>
    <scope>NUCLEOTIDE SEQUENCE [LARGE SCALE GENOMIC DNA]</scope>
    <source>
        <strain evidence="2 3">2631</strain>
    </source>
</reference>
<protein>
    <recommendedName>
        <fullName evidence="1">CxC2-like cysteine cluster KDZ transposase-associated domain-containing protein</fullName>
    </recommendedName>
</protein>
<dbReference type="InterPro" id="IPR041457">
    <property type="entry name" value="CxC2_KDZ-assoc"/>
</dbReference>
<keyword evidence="3" id="KW-1185">Reference proteome</keyword>
<dbReference type="STRING" id="93625.A0A409X863"/>
<name>A0A409X863_PSICY</name>
<evidence type="ECO:0000313" key="2">
    <source>
        <dbReference type="EMBL" id="PPQ86897.1"/>
    </source>
</evidence>